<gene>
    <name evidence="2" type="ORF">Taro_034397</name>
</gene>
<name>A0A843W3Y1_COLES</name>
<dbReference type="AlphaFoldDB" id="A0A843W3Y1"/>
<feature type="region of interest" description="Disordered" evidence="1">
    <location>
        <begin position="67"/>
        <end position="92"/>
    </location>
</feature>
<organism evidence="2 3">
    <name type="scientific">Colocasia esculenta</name>
    <name type="common">Wild taro</name>
    <name type="synonym">Arum esculentum</name>
    <dbReference type="NCBI Taxonomy" id="4460"/>
    <lineage>
        <taxon>Eukaryota</taxon>
        <taxon>Viridiplantae</taxon>
        <taxon>Streptophyta</taxon>
        <taxon>Embryophyta</taxon>
        <taxon>Tracheophyta</taxon>
        <taxon>Spermatophyta</taxon>
        <taxon>Magnoliopsida</taxon>
        <taxon>Liliopsida</taxon>
        <taxon>Araceae</taxon>
        <taxon>Aroideae</taxon>
        <taxon>Colocasieae</taxon>
        <taxon>Colocasia</taxon>
    </lineage>
</organism>
<evidence type="ECO:0000256" key="1">
    <source>
        <dbReference type="SAM" id="MobiDB-lite"/>
    </source>
</evidence>
<comment type="caution">
    <text evidence="2">The sequence shown here is derived from an EMBL/GenBank/DDBJ whole genome shotgun (WGS) entry which is preliminary data.</text>
</comment>
<evidence type="ECO:0000313" key="2">
    <source>
        <dbReference type="EMBL" id="MQM01638.1"/>
    </source>
</evidence>
<proteinExistence type="predicted"/>
<protein>
    <submittedName>
        <fullName evidence="2">Uncharacterized protein</fullName>
    </submittedName>
</protein>
<sequence>MDNLTMYESRNSNIDIILSNPRPDRVSFLCESARNCSACMSRQQAVQPSDHSQRDGTQITSERSEIFIGGTEACPEQSQTLSRAKLRVDRSQ</sequence>
<evidence type="ECO:0000313" key="3">
    <source>
        <dbReference type="Proteomes" id="UP000652761"/>
    </source>
</evidence>
<dbReference type="EMBL" id="NMUH01002712">
    <property type="protein sequence ID" value="MQM01638.1"/>
    <property type="molecule type" value="Genomic_DNA"/>
</dbReference>
<dbReference type="Proteomes" id="UP000652761">
    <property type="component" value="Unassembled WGS sequence"/>
</dbReference>
<reference evidence="2" key="1">
    <citation type="submission" date="2017-07" db="EMBL/GenBank/DDBJ databases">
        <title>Taro Niue Genome Assembly and Annotation.</title>
        <authorList>
            <person name="Atibalentja N."/>
            <person name="Keating K."/>
            <person name="Fields C.J."/>
        </authorList>
    </citation>
    <scope>NUCLEOTIDE SEQUENCE</scope>
    <source>
        <strain evidence="2">Niue_2</strain>
        <tissue evidence="2">Leaf</tissue>
    </source>
</reference>
<accession>A0A843W3Y1</accession>
<keyword evidence="3" id="KW-1185">Reference proteome</keyword>